<feature type="domain" description="N-acetyltransferase" evidence="2">
    <location>
        <begin position="2"/>
        <end position="90"/>
    </location>
</feature>
<dbReference type="EMBL" id="SRJD01000017">
    <property type="protein sequence ID" value="TGA97023.1"/>
    <property type="molecule type" value="Genomic_DNA"/>
</dbReference>
<sequence length="94" mass="10963">MEMLEGKDRYFITDDEGSEIAEVTFTWPSDSVLSIDHTFVDPKYRGQKLAQQLIQAVIDKAIREDKKVIPSCSYARAQFDRVKEYQKLEYMGHN</sequence>
<protein>
    <submittedName>
        <fullName evidence="3">N-acetyltransferase</fullName>
    </submittedName>
</protein>
<dbReference type="InterPro" id="IPR045057">
    <property type="entry name" value="Gcn5-rel_NAT"/>
</dbReference>
<dbReference type="GO" id="GO:0016747">
    <property type="term" value="F:acyltransferase activity, transferring groups other than amino-acyl groups"/>
    <property type="evidence" value="ECO:0007669"/>
    <property type="project" value="InterPro"/>
</dbReference>
<proteinExistence type="predicted"/>
<dbReference type="PROSITE" id="PS51729">
    <property type="entry name" value="GNAT_YJDJ"/>
    <property type="match status" value="1"/>
</dbReference>
<dbReference type="CDD" id="cd04301">
    <property type="entry name" value="NAT_SF"/>
    <property type="match status" value="1"/>
</dbReference>
<dbReference type="PROSITE" id="PS51186">
    <property type="entry name" value="GNAT"/>
    <property type="match status" value="1"/>
</dbReference>
<organism evidence="3 4">
    <name type="scientific">Sporolactobacillus shoreae</name>
    <dbReference type="NCBI Taxonomy" id="1465501"/>
    <lineage>
        <taxon>Bacteria</taxon>
        <taxon>Bacillati</taxon>
        <taxon>Bacillota</taxon>
        <taxon>Bacilli</taxon>
        <taxon>Bacillales</taxon>
        <taxon>Sporolactobacillaceae</taxon>
        <taxon>Sporolactobacillus</taxon>
    </lineage>
</organism>
<reference evidence="3 4" key="1">
    <citation type="journal article" date="2015" name="Int. J. Syst. Evol. Microbiol.">
        <title>Sporolactobacillus shoreae sp. nov. and Sporolactobacillus spathodeae sp. nov., two spore-forming lactic acid bacteria isolated from tree barks in Thailand.</title>
        <authorList>
            <person name="Thamacharoensuk T."/>
            <person name="Kitahara M."/>
            <person name="Ohkuma M."/>
            <person name="Thongchul N."/>
            <person name="Tanasupawat S."/>
        </authorList>
    </citation>
    <scope>NUCLEOTIDE SEQUENCE [LARGE SCALE GENOMIC DNA]</scope>
    <source>
        <strain evidence="3 4">BK92</strain>
    </source>
</reference>
<dbReference type="Gene3D" id="3.40.630.30">
    <property type="match status" value="1"/>
</dbReference>
<dbReference type="AlphaFoldDB" id="A0A4Z0GLI1"/>
<keyword evidence="4" id="KW-1185">Reference proteome</keyword>
<comment type="caution">
    <text evidence="3">The sequence shown here is derived from an EMBL/GenBank/DDBJ whole genome shotgun (WGS) entry which is preliminary data.</text>
</comment>
<evidence type="ECO:0000259" key="1">
    <source>
        <dbReference type="PROSITE" id="PS51186"/>
    </source>
</evidence>
<keyword evidence="3" id="KW-0808">Transferase</keyword>
<dbReference type="RefSeq" id="WP_135349292.1">
    <property type="nucleotide sequence ID" value="NZ_SRJD01000017.1"/>
</dbReference>
<dbReference type="Proteomes" id="UP000298347">
    <property type="component" value="Unassembled WGS sequence"/>
</dbReference>
<dbReference type="PANTHER" id="PTHR31435">
    <property type="entry name" value="PROTEIN NATD1"/>
    <property type="match status" value="1"/>
</dbReference>
<dbReference type="InterPro" id="IPR000182">
    <property type="entry name" value="GNAT_dom"/>
</dbReference>
<feature type="domain" description="N-acetyltransferase" evidence="1">
    <location>
        <begin position="1"/>
        <end position="94"/>
    </location>
</feature>
<dbReference type="InterPro" id="IPR031165">
    <property type="entry name" value="GNAT_YJDJ"/>
</dbReference>
<dbReference type="SUPFAM" id="SSF55729">
    <property type="entry name" value="Acyl-CoA N-acyltransferases (Nat)"/>
    <property type="match status" value="1"/>
</dbReference>
<dbReference type="Pfam" id="PF14542">
    <property type="entry name" value="Acetyltransf_CG"/>
    <property type="match status" value="1"/>
</dbReference>
<accession>A0A4Z0GLI1</accession>
<gene>
    <name evidence="3" type="ORF">E4665_13345</name>
</gene>
<dbReference type="InterPro" id="IPR016181">
    <property type="entry name" value="Acyl_CoA_acyltransferase"/>
</dbReference>
<dbReference type="OrthoDB" id="9793389at2"/>
<name>A0A4Z0GLI1_9BACL</name>
<evidence type="ECO:0000313" key="3">
    <source>
        <dbReference type="EMBL" id="TGA97023.1"/>
    </source>
</evidence>
<evidence type="ECO:0000259" key="2">
    <source>
        <dbReference type="PROSITE" id="PS51729"/>
    </source>
</evidence>
<dbReference type="PANTHER" id="PTHR31435:SF10">
    <property type="entry name" value="BSR4717 PROTEIN"/>
    <property type="match status" value="1"/>
</dbReference>
<evidence type="ECO:0000313" key="4">
    <source>
        <dbReference type="Proteomes" id="UP000298347"/>
    </source>
</evidence>